<keyword evidence="6" id="KW-1185">Reference proteome</keyword>
<sequence length="233" mass="24534">MSIDVGGVQVPVSVIIPAAGTGTRMGGGTAKQFLPLRGEPVLVRTVGLFSRCPLVDEIVIAAGNLETTRQLVGHLPKVARIVPGGQTRQESVWAALQAVHSRPRIVAVHDAARPLLTPEVLEGVLCAAALHPALVVAVPVQDTIKQVDDEGRVVATPDRRALWAAQTPQVFWADVLVRAFRQAMADGFSGTDDASLVERTGVPVRVFRGEPGNIKLTTPADFRAAEAALEGGA</sequence>
<feature type="site" description="Transition state stabilizer" evidence="4">
    <location>
        <position position="31"/>
    </location>
</feature>
<dbReference type="GO" id="GO:0016779">
    <property type="term" value="F:nucleotidyltransferase activity"/>
    <property type="evidence" value="ECO:0007669"/>
    <property type="project" value="UniProtKB-KW"/>
</dbReference>
<evidence type="ECO:0000256" key="1">
    <source>
        <dbReference type="ARBA" id="ARBA00022679"/>
    </source>
</evidence>
<dbReference type="PANTHER" id="PTHR32125:SF4">
    <property type="entry name" value="2-C-METHYL-D-ERYTHRITOL 4-PHOSPHATE CYTIDYLYLTRANSFERASE, CHLOROPLASTIC"/>
    <property type="match status" value="1"/>
</dbReference>
<feature type="site" description="Positions MEP for the nucleophilic attack" evidence="4">
    <location>
        <position position="215"/>
    </location>
</feature>
<dbReference type="InterPro" id="IPR029044">
    <property type="entry name" value="Nucleotide-diphossugar_trans"/>
</dbReference>
<evidence type="ECO:0000256" key="2">
    <source>
        <dbReference type="ARBA" id="ARBA00022695"/>
    </source>
</evidence>
<dbReference type="EC" id="2.7.7.60" evidence="4"/>
<dbReference type="HAMAP" id="MF_00108">
    <property type="entry name" value="IspD"/>
    <property type="match status" value="1"/>
</dbReference>
<keyword evidence="2 4" id="KW-0548">Nucleotidyltransferase</keyword>
<accession>A0ABS4JVA1</accession>
<dbReference type="SUPFAM" id="SSF53448">
    <property type="entry name" value="Nucleotide-diphospho-sugar transferases"/>
    <property type="match status" value="1"/>
</dbReference>
<comment type="catalytic activity">
    <reaction evidence="4">
        <text>2-C-methyl-D-erythritol 4-phosphate + CTP + H(+) = 4-CDP-2-C-methyl-D-erythritol + diphosphate</text>
        <dbReference type="Rhea" id="RHEA:13429"/>
        <dbReference type="ChEBI" id="CHEBI:15378"/>
        <dbReference type="ChEBI" id="CHEBI:33019"/>
        <dbReference type="ChEBI" id="CHEBI:37563"/>
        <dbReference type="ChEBI" id="CHEBI:57823"/>
        <dbReference type="ChEBI" id="CHEBI:58262"/>
        <dbReference type="EC" id="2.7.7.60"/>
    </reaction>
</comment>
<reference evidence="5 6" key="1">
    <citation type="submission" date="2021-03" db="EMBL/GenBank/DDBJ databases">
        <title>Genomic Encyclopedia of Type Strains, Phase IV (KMG-IV): sequencing the most valuable type-strain genomes for metagenomic binning, comparative biology and taxonomic classification.</title>
        <authorList>
            <person name="Goeker M."/>
        </authorList>
    </citation>
    <scope>NUCLEOTIDE SEQUENCE [LARGE SCALE GENOMIC DNA]</scope>
    <source>
        <strain evidence="5 6">DSM 27138</strain>
    </source>
</reference>
<dbReference type="RefSeq" id="WP_209466504.1">
    <property type="nucleotide sequence ID" value="NZ_JAGGLG010000012.1"/>
</dbReference>
<feature type="site" description="Positions MEP for the nucleophilic attack" evidence="4">
    <location>
        <position position="159"/>
    </location>
</feature>
<evidence type="ECO:0000256" key="3">
    <source>
        <dbReference type="ARBA" id="ARBA00023229"/>
    </source>
</evidence>
<comment type="similarity">
    <text evidence="4">Belongs to the IspD/TarI cytidylyltransferase family. IspD subfamily.</text>
</comment>
<comment type="pathway">
    <text evidence="4">Isoprenoid biosynthesis; isopentenyl diphosphate biosynthesis via DXP pathway; isopentenyl diphosphate from 1-deoxy-D-xylulose 5-phosphate: step 2/6.</text>
</comment>
<protein>
    <recommendedName>
        <fullName evidence="4">2-C-methyl-D-erythritol 4-phosphate cytidylyltransferase</fullName>
        <ecNumber evidence="4">2.7.7.60</ecNumber>
    </recommendedName>
    <alternativeName>
        <fullName evidence="4">4-diphosphocytidyl-2C-methyl-D-erythritol synthase</fullName>
    </alternativeName>
    <alternativeName>
        <fullName evidence="4">MEP cytidylyltransferase</fullName>
        <shortName evidence="4">MCT</shortName>
    </alternativeName>
</protein>
<dbReference type="PANTHER" id="PTHR32125">
    <property type="entry name" value="2-C-METHYL-D-ERYTHRITOL 4-PHOSPHATE CYTIDYLYLTRANSFERASE, CHLOROPLASTIC"/>
    <property type="match status" value="1"/>
</dbReference>
<dbReference type="EMBL" id="JAGGLG010000012">
    <property type="protein sequence ID" value="MBP2018379.1"/>
    <property type="molecule type" value="Genomic_DNA"/>
</dbReference>
<dbReference type="InterPro" id="IPR034683">
    <property type="entry name" value="IspD/TarI"/>
</dbReference>
<comment type="function">
    <text evidence="4">Catalyzes the formation of 4-diphosphocytidyl-2-C-methyl-D-erythritol from CTP and 2-C-methyl-D-erythritol 4-phosphate (MEP).</text>
</comment>
<comment type="caution">
    <text evidence="5">The sequence shown here is derived from an EMBL/GenBank/DDBJ whole genome shotgun (WGS) entry which is preliminary data.</text>
</comment>
<gene>
    <name evidence="4" type="primary">ispD</name>
    <name evidence="5" type="ORF">J2Z79_001787</name>
</gene>
<keyword evidence="1 4" id="KW-0808">Transferase</keyword>
<dbReference type="InterPro" id="IPR050088">
    <property type="entry name" value="IspD/TarI_cytidylyltransf_bact"/>
</dbReference>
<dbReference type="Gene3D" id="3.90.550.10">
    <property type="entry name" value="Spore Coat Polysaccharide Biosynthesis Protein SpsA, Chain A"/>
    <property type="match status" value="1"/>
</dbReference>
<dbReference type="InterPro" id="IPR001228">
    <property type="entry name" value="IspD"/>
</dbReference>
<dbReference type="CDD" id="cd02516">
    <property type="entry name" value="CDP-ME_synthetase"/>
    <property type="match status" value="1"/>
</dbReference>
<organism evidence="5 6">
    <name type="scientific">Symbiobacterium terraclitae</name>
    <dbReference type="NCBI Taxonomy" id="557451"/>
    <lineage>
        <taxon>Bacteria</taxon>
        <taxon>Bacillati</taxon>
        <taxon>Bacillota</taxon>
        <taxon>Clostridia</taxon>
        <taxon>Eubacteriales</taxon>
        <taxon>Symbiobacteriaceae</taxon>
        <taxon>Symbiobacterium</taxon>
    </lineage>
</organism>
<evidence type="ECO:0000313" key="6">
    <source>
        <dbReference type="Proteomes" id="UP001519289"/>
    </source>
</evidence>
<evidence type="ECO:0000256" key="4">
    <source>
        <dbReference type="HAMAP-Rule" id="MF_00108"/>
    </source>
</evidence>
<proteinExistence type="inferred from homology"/>
<name>A0ABS4JVA1_9FIRM</name>
<dbReference type="Pfam" id="PF01128">
    <property type="entry name" value="IspD"/>
    <property type="match status" value="1"/>
</dbReference>
<keyword evidence="3 4" id="KW-0414">Isoprene biosynthesis</keyword>
<feature type="site" description="Transition state stabilizer" evidence="4">
    <location>
        <position position="24"/>
    </location>
</feature>
<dbReference type="NCBIfam" id="TIGR00453">
    <property type="entry name" value="ispD"/>
    <property type="match status" value="1"/>
</dbReference>
<dbReference type="Proteomes" id="UP001519289">
    <property type="component" value="Unassembled WGS sequence"/>
</dbReference>
<evidence type="ECO:0000313" key="5">
    <source>
        <dbReference type="EMBL" id="MBP2018379.1"/>
    </source>
</evidence>